<evidence type="ECO:0000256" key="8">
    <source>
        <dbReference type="PIRSR" id="PIRSR602401-1"/>
    </source>
</evidence>
<keyword evidence="10" id="KW-0732">Signal</keyword>
<evidence type="ECO:0000256" key="6">
    <source>
        <dbReference type="ARBA" id="ARBA00023004"/>
    </source>
</evidence>
<reference evidence="11 12" key="1">
    <citation type="journal article" date="2009" name="Nature">
        <title>The Sorghum bicolor genome and the diversification of grasses.</title>
        <authorList>
            <person name="Paterson A.H."/>
            <person name="Bowers J.E."/>
            <person name="Bruggmann R."/>
            <person name="Dubchak I."/>
            <person name="Grimwood J."/>
            <person name="Gundlach H."/>
            <person name="Haberer G."/>
            <person name="Hellsten U."/>
            <person name="Mitros T."/>
            <person name="Poliakov A."/>
            <person name="Schmutz J."/>
            <person name="Spannagl M."/>
            <person name="Tang H."/>
            <person name="Wang X."/>
            <person name="Wicker T."/>
            <person name="Bharti A.K."/>
            <person name="Chapman J."/>
            <person name="Feltus F.A."/>
            <person name="Gowik U."/>
            <person name="Grigoriev I.V."/>
            <person name="Lyons E."/>
            <person name="Maher C.A."/>
            <person name="Martis M."/>
            <person name="Narechania A."/>
            <person name="Otillar R.P."/>
            <person name="Penning B.W."/>
            <person name="Salamov A.A."/>
            <person name="Wang Y."/>
            <person name="Zhang L."/>
            <person name="Carpita N.C."/>
            <person name="Freeling M."/>
            <person name="Gingle A.R."/>
            <person name="Hash C.T."/>
            <person name="Keller B."/>
            <person name="Klein P."/>
            <person name="Kresovich S."/>
            <person name="McCann M.C."/>
            <person name="Ming R."/>
            <person name="Peterson D.G."/>
            <person name="Mehboob-ur-Rahman"/>
            <person name="Ware D."/>
            <person name="Westhoff P."/>
            <person name="Mayer K.F."/>
            <person name="Messing J."/>
            <person name="Rokhsar D.S."/>
        </authorList>
    </citation>
    <scope>NUCLEOTIDE SEQUENCE [LARGE SCALE GENOMIC DNA]</scope>
    <source>
        <strain evidence="12">cv. BTx623</strain>
    </source>
</reference>
<dbReference type="PRINTS" id="PR00463">
    <property type="entry name" value="EP450I"/>
</dbReference>
<dbReference type="OrthoDB" id="2789670at2759"/>
<dbReference type="SUPFAM" id="SSF48264">
    <property type="entry name" value="Cytochrome P450"/>
    <property type="match status" value="1"/>
</dbReference>
<evidence type="ECO:0000256" key="1">
    <source>
        <dbReference type="ARBA" id="ARBA00001971"/>
    </source>
</evidence>
<keyword evidence="5 9" id="KW-0560">Oxidoreductase</keyword>
<comment type="similarity">
    <text evidence="2 9">Belongs to the cytochrome P450 family.</text>
</comment>
<evidence type="ECO:0000256" key="9">
    <source>
        <dbReference type="RuleBase" id="RU000461"/>
    </source>
</evidence>
<dbReference type="InterPro" id="IPR002401">
    <property type="entry name" value="Cyt_P450_E_grp-I"/>
</dbReference>
<dbReference type="GO" id="GO:0016705">
    <property type="term" value="F:oxidoreductase activity, acting on paired donors, with incorporation or reduction of molecular oxygen"/>
    <property type="evidence" value="ECO:0007669"/>
    <property type="project" value="InterPro"/>
</dbReference>
<dbReference type="FunFam" id="1.10.630.10:FF:000126">
    <property type="entry name" value="Predicted protein"/>
    <property type="match status" value="1"/>
</dbReference>
<dbReference type="InterPro" id="IPR001128">
    <property type="entry name" value="Cyt_P450"/>
</dbReference>
<dbReference type="InterPro" id="IPR053062">
    <property type="entry name" value="CYP450_84A"/>
</dbReference>
<dbReference type="AlphaFoldDB" id="C5Y854"/>
<evidence type="ECO:0000256" key="7">
    <source>
        <dbReference type="ARBA" id="ARBA00023033"/>
    </source>
</evidence>
<evidence type="ECO:0000256" key="10">
    <source>
        <dbReference type="SAM" id="SignalP"/>
    </source>
</evidence>
<dbReference type="Gene3D" id="1.10.630.10">
    <property type="entry name" value="Cytochrome P450"/>
    <property type="match status" value="1"/>
</dbReference>
<evidence type="ECO:0000256" key="5">
    <source>
        <dbReference type="ARBA" id="ARBA00023002"/>
    </source>
</evidence>
<dbReference type="EMBL" id="CM000764">
    <property type="protein sequence ID" value="EES09563.1"/>
    <property type="molecule type" value="Genomic_DNA"/>
</dbReference>
<dbReference type="eggNOG" id="KOG0156">
    <property type="taxonomic scope" value="Eukaryota"/>
</dbReference>
<keyword evidence="3 8" id="KW-0349">Heme</keyword>
<dbReference type="PANTHER" id="PTHR47945:SF5">
    <property type="entry name" value="CYTOCHROME P450 84A1-RELATED"/>
    <property type="match status" value="1"/>
</dbReference>
<feature type="signal peptide" evidence="10">
    <location>
        <begin position="1"/>
        <end position="21"/>
    </location>
</feature>
<dbReference type="PROSITE" id="PS00086">
    <property type="entry name" value="CYTOCHROME_P450"/>
    <property type="match status" value="1"/>
</dbReference>
<sequence length="512" mass="56531">MEWPNDLLSCVLLASLAVVLLQLRQRSKLPLPPGPKPLPIIGNLMMMGQLTHRGLAALAERYGGLLHLRLGRRHVFVVSTAEYAREVLQAQDVAFANRPATAAIAYLSYGHADMAFAHYGPFWRQARKLSVTKLFSRRRAETWLALRDESAALVRAVARRSGDGEVVNLGELVFTLSTNVIFRAAFGTGGCEALQGEYIGVLQEFSKNISTFSIGDFMPAWLAWIDLNRRRLRQTRDGLDRFIDKIIDDHIQRGRSSSDAQADIVDEMLACIPRDDAVDDRHGGSLRLTRRNIKAFILDIMFGGTETVASSIEWTMKELLRNADELRRLQQELADVVGMDQNVSESDLGSLPFLRCVVKETLRMHPPIPMLYHATAKDCVVGGYSVPGGSQVTVNVWAIGRDRRTWKDPDVFRPSRFAAEDVDGDAAAGLDLNGSCFEFLPFGSGRRSCPGMALGLHALELAVAQLAHGFRWALPGGMKPSDIDVADVFGLSAPCATRLYAVPTPRLTCPLY</sequence>
<dbReference type="InParanoid" id="C5Y854"/>
<dbReference type="CDD" id="cd11072">
    <property type="entry name" value="CYP71-like"/>
    <property type="match status" value="1"/>
</dbReference>
<comment type="cofactor">
    <cofactor evidence="1 8">
        <name>heme</name>
        <dbReference type="ChEBI" id="CHEBI:30413"/>
    </cofactor>
</comment>
<proteinExistence type="inferred from homology"/>
<dbReference type="GO" id="GO:0020037">
    <property type="term" value="F:heme binding"/>
    <property type="evidence" value="ECO:0007669"/>
    <property type="project" value="InterPro"/>
</dbReference>
<reference evidence="12" key="2">
    <citation type="journal article" date="2018" name="Plant J.">
        <title>The Sorghum bicolor reference genome: improved assembly, gene annotations, a transcriptome atlas, and signatures of genome organization.</title>
        <authorList>
            <person name="McCormick R.F."/>
            <person name="Truong S.K."/>
            <person name="Sreedasyam A."/>
            <person name="Jenkins J."/>
            <person name="Shu S."/>
            <person name="Sims D."/>
            <person name="Kennedy M."/>
            <person name="Amirebrahimi M."/>
            <person name="Weers B.D."/>
            <person name="McKinley B."/>
            <person name="Mattison A."/>
            <person name="Morishige D.T."/>
            <person name="Grimwood J."/>
            <person name="Schmutz J."/>
            <person name="Mullet J.E."/>
        </authorList>
    </citation>
    <scope>NUCLEOTIDE SEQUENCE [LARGE SCALE GENOMIC DNA]</scope>
    <source>
        <strain evidence="12">cv. BTx623</strain>
    </source>
</reference>
<keyword evidence="7 9" id="KW-0503">Monooxygenase</keyword>
<gene>
    <name evidence="11" type="ORF">SORBI_3005G088400</name>
</gene>
<evidence type="ECO:0000313" key="12">
    <source>
        <dbReference type="Proteomes" id="UP000000768"/>
    </source>
</evidence>
<keyword evidence="4 8" id="KW-0479">Metal-binding</keyword>
<dbReference type="KEGG" id="sbi:8057164"/>
<evidence type="ECO:0000256" key="3">
    <source>
        <dbReference type="ARBA" id="ARBA00022617"/>
    </source>
</evidence>
<dbReference type="Gramene" id="EES09563">
    <property type="protein sequence ID" value="EES09563"/>
    <property type="gene ID" value="SORBI_3005G088400"/>
</dbReference>
<evidence type="ECO:0000313" key="11">
    <source>
        <dbReference type="EMBL" id="EES09563.1"/>
    </source>
</evidence>
<evidence type="ECO:0000256" key="2">
    <source>
        <dbReference type="ARBA" id="ARBA00010617"/>
    </source>
</evidence>
<evidence type="ECO:0000256" key="4">
    <source>
        <dbReference type="ARBA" id="ARBA00022723"/>
    </source>
</evidence>
<name>C5Y854_SORBI</name>
<protein>
    <recommendedName>
        <fullName evidence="13">Cytochrome P450</fullName>
    </recommendedName>
</protein>
<feature type="chain" id="PRO_5002957930" description="Cytochrome P450" evidence="10">
    <location>
        <begin position="22"/>
        <end position="512"/>
    </location>
</feature>
<keyword evidence="12" id="KW-1185">Reference proteome</keyword>
<evidence type="ECO:0008006" key="13">
    <source>
        <dbReference type="Google" id="ProtNLM"/>
    </source>
</evidence>
<dbReference type="InterPro" id="IPR017972">
    <property type="entry name" value="Cyt_P450_CS"/>
</dbReference>
<organism evidence="11 12">
    <name type="scientific">Sorghum bicolor</name>
    <name type="common">Sorghum</name>
    <name type="synonym">Sorghum vulgare</name>
    <dbReference type="NCBI Taxonomy" id="4558"/>
    <lineage>
        <taxon>Eukaryota</taxon>
        <taxon>Viridiplantae</taxon>
        <taxon>Streptophyta</taxon>
        <taxon>Embryophyta</taxon>
        <taxon>Tracheophyta</taxon>
        <taxon>Spermatophyta</taxon>
        <taxon>Magnoliopsida</taxon>
        <taxon>Liliopsida</taxon>
        <taxon>Poales</taxon>
        <taxon>Poaceae</taxon>
        <taxon>PACMAD clade</taxon>
        <taxon>Panicoideae</taxon>
        <taxon>Andropogonodae</taxon>
        <taxon>Andropogoneae</taxon>
        <taxon>Sorghinae</taxon>
        <taxon>Sorghum</taxon>
    </lineage>
</organism>
<dbReference type="SMR" id="C5Y854"/>
<feature type="binding site" description="axial binding residue" evidence="8">
    <location>
        <position position="449"/>
    </location>
    <ligand>
        <name>heme</name>
        <dbReference type="ChEBI" id="CHEBI:30413"/>
    </ligand>
    <ligandPart>
        <name>Fe</name>
        <dbReference type="ChEBI" id="CHEBI:18248"/>
    </ligandPart>
</feature>
<dbReference type="GO" id="GO:0005506">
    <property type="term" value="F:iron ion binding"/>
    <property type="evidence" value="ECO:0007669"/>
    <property type="project" value="InterPro"/>
</dbReference>
<dbReference type="InterPro" id="IPR036396">
    <property type="entry name" value="Cyt_P450_sf"/>
</dbReference>
<dbReference type="Proteomes" id="UP000000768">
    <property type="component" value="Chromosome 5"/>
</dbReference>
<dbReference type="PRINTS" id="PR00385">
    <property type="entry name" value="P450"/>
</dbReference>
<dbReference type="HOGENOM" id="CLU_001570_4_0_1"/>
<keyword evidence="6 8" id="KW-0408">Iron</keyword>
<dbReference type="PANTHER" id="PTHR47945">
    <property type="entry name" value="CYTOCHROME P450 84A1-RELATED"/>
    <property type="match status" value="1"/>
</dbReference>
<dbReference type="GO" id="GO:0004497">
    <property type="term" value="F:monooxygenase activity"/>
    <property type="evidence" value="ECO:0000318"/>
    <property type="project" value="GO_Central"/>
</dbReference>
<dbReference type="Pfam" id="PF00067">
    <property type="entry name" value="p450"/>
    <property type="match status" value="1"/>
</dbReference>
<dbReference type="OMA" id="HFDEIFW"/>
<accession>C5Y854</accession>